<dbReference type="InterPro" id="IPR006186">
    <property type="entry name" value="Ser/Thr-sp_prot-phosphatase"/>
</dbReference>
<evidence type="ECO:0000256" key="5">
    <source>
        <dbReference type="ARBA" id="ARBA00031248"/>
    </source>
</evidence>
<dbReference type="OrthoDB" id="9807890at2"/>
<accession>A0A3D8MCQ4</accession>
<dbReference type="AlphaFoldDB" id="A0A3D8MCQ4"/>
<evidence type="ECO:0000256" key="8">
    <source>
        <dbReference type="ARBA" id="ARBA00049417"/>
    </source>
</evidence>
<organism evidence="10 11">
    <name type="scientific">Alteromonas aestuariivivens</name>
    <dbReference type="NCBI Taxonomy" id="1938339"/>
    <lineage>
        <taxon>Bacteria</taxon>
        <taxon>Pseudomonadati</taxon>
        <taxon>Pseudomonadota</taxon>
        <taxon>Gammaproteobacteria</taxon>
        <taxon>Alteromonadales</taxon>
        <taxon>Alteromonadaceae</taxon>
        <taxon>Alteromonas/Salinimonas group</taxon>
        <taxon>Alteromonas</taxon>
    </lineage>
</organism>
<feature type="domain" description="Calcineurin-like phosphoesterase" evidence="9">
    <location>
        <begin position="12"/>
        <end position="235"/>
    </location>
</feature>
<dbReference type="PANTHER" id="PTHR40942">
    <property type="match status" value="1"/>
</dbReference>
<dbReference type="InterPro" id="IPR004617">
    <property type="entry name" value="ApaH"/>
</dbReference>
<dbReference type="InterPro" id="IPR029052">
    <property type="entry name" value="Metallo-depent_PP-like"/>
</dbReference>
<comment type="catalytic activity">
    <reaction evidence="8">
        <text>P(1),P(4)-bis(5'-adenosyl) tetraphosphate + H2O = 2 ADP + 2 H(+)</text>
        <dbReference type="Rhea" id="RHEA:24252"/>
        <dbReference type="ChEBI" id="CHEBI:15377"/>
        <dbReference type="ChEBI" id="CHEBI:15378"/>
        <dbReference type="ChEBI" id="CHEBI:58141"/>
        <dbReference type="ChEBI" id="CHEBI:456216"/>
        <dbReference type="EC" id="3.6.1.41"/>
    </reaction>
</comment>
<comment type="similarity">
    <text evidence="2">Belongs to the Ap4A hydrolase family.</text>
</comment>
<dbReference type="PIRSF" id="PIRSF000903">
    <property type="entry name" value="B5n-ttraPtase_sm"/>
    <property type="match status" value="1"/>
</dbReference>
<name>A0A3D8MCQ4_9ALTE</name>
<evidence type="ECO:0000256" key="4">
    <source>
        <dbReference type="ARBA" id="ARBA00022801"/>
    </source>
</evidence>
<dbReference type="PRINTS" id="PR00114">
    <property type="entry name" value="STPHPHTASE"/>
</dbReference>
<evidence type="ECO:0000256" key="7">
    <source>
        <dbReference type="ARBA" id="ARBA00033210"/>
    </source>
</evidence>
<dbReference type="PANTHER" id="PTHR40942:SF4">
    <property type="entry name" value="CYTOCHROME C5"/>
    <property type="match status" value="1"/>
</dbReference>
<proteinExistence type="inferred from homology"/>
<comment type="caution">
    <text evidence="10">The sequence shown here is derived from an EMBL/GenBank/DDBJ whole genome shotgun (WGS) entry which is preliminary data.</text>
</comment>
<keyword evidence="11" id="KW-1185">Reference proteome</keyword>
<dbReference type="InterPro" id="IPR004843">
    <property type="entry name" value="Calcineurin-like_PHP"/>
</dbReference>
<dbReference type="EC" id="3.6.1.41" evidence="3"/>
<dbReference type="NCBIfam" id="TIGR00668">
    <property type="entry name" value="apaH"/>
    <property type="match status" value="1"/>
</dbReference>
<dbReference type="RefSeq" id="WP_115592033.1">
    <property type="nucleotide sequence ID" value="NZ_QRHA01000002.1"/>
</dbReference>
<evidence type="ECO:0000259" key="9">
    <source>
        <dbReference type="Pfam" id="PF00149"/>
    </source>
</evidence>
<dbReference type="Gene3D" id="3.60.21.10">
    <property type="match status" value="1"/>
</dbReference>
<reference evidence="11" key="1">
    <citation type="submission" date="2018-08" db="EMBL/GenBank/DDBJ databases">
        <authorList>
            <person name="Zhang J."/>
            <person name="Du Z.-J."/>
        </authorList>
    </citation>
    <scope>NUCLEOTIDE SEQUENCE [LARGE SCALE GENOMIC DNA]</scope>
    <source>
        <strain evidence="11">KCTC 52655</strain>
    </source>
</reference>
<protein>
    <recommendedName>
        <fullName evidence="3">bis(5'-nucleosyl)-tetraphosphatase (symmetrical)</fullName>
        <ecNumber evidence="3">3.6.1.41</ecNumber>
    </recommendedName>
    <alternativeName>
        <fullName evidence="6">Ap4A hydrolase</fullName>
    </alternativeName>
    <alternativeName>
        <fullName evidence="5">Diadenosine 5',5'''-P1,P4-tetraphosphate pyrophosphohydrolase</fullName>
    </alternativeName>
    <alternativeName>
        <fullName evidence="7">Diadenosine tetraphosphatase</fullName>
    </alternativeName>
</protein>
<dbReference type="GO" id="GO:0008803">
    <property type="term" value="F:bis(5'-nucleosyl)-tetraphosphatase (symmetrical) activity"/>
    <property type="evidence" value="ECO:0007669"/>
    <property type="project" value="UniProtKB-EC"/>
</dbReference>
<dbReference type="EMBL" id="QRHA01000002">
    <property type="protein sequence ID" value="RDV28075.1"/>
    <property type="molecule type" value="Genomic_DNA"/>
</dbReference>
<keyword evidence="4" id="KW-0378">Hydrolase</keyword>
<evidence type="ECO:0000256" key="6">
    <source>
        <dbReference type="ARBA" id="ARBA00032248"/>
    </source>
</evidence>
<evidence type="ECO:0000256" key="1">
    <source>
        <dbReference type="ARBA" id="ARBA00003413"/>
    </source>
</evidence>
<evidence type="ECO:0000313" key="10">
    <source>
        <dbReference type="EMBL" id="RDV28075.1"/>
    </source>
</evidence>
<comment type="function">
    <text evidence="1">Hydrolyzes diadenosine 5',5'''-P1,P4-tetraphosphate to yield ADP.</text>
</comment>
<evidence type="ECO:0000313" key="11">
    <source>
        <dbReference type="Proteomes" id="UP000256561"/>
    </source>
</evidence>
<evidence type="ECO:0000256" key="2">
    <source>
        <dbReference type="ARBA" id="ARBA00005419"/>
    </source>
</evidence>
<gene>
    <name evidence="10" type="ORF">DXV75_03670</name>
</gene>
<dbReference type="NCBIfam" id="NF001204">
    <property type="entry name" value="PRK00166.1"/>
    <property type="match status" value="1"/>
</dbReference>
<dbReference type="Pfam" id="PF00149">
    <property type="entry name" value="Metallophos"/>
    <property type="match status" value="1"/>
</dbReference>
<dbReference type="SUPFAM" id="SSF56300">
    <property type="entry name" value="Metallo-dependent phosphatases"/>
    <property type="match status" value="1"/>
</dbReference>
<sequence>MLSIKRKSKAQTLVVGDIQGCYDGLMRLLDKAKFNPERDRLYAVGDLVARGSNSLKTVNYLMKLGDRFSSVLGNHDLHFLAVCEGLKKAKKSDKLKKLLDSPILPEAIEWFRNFPLAQQIHPGYVMVHAGLYPHWSTKELLEHSEEVSSVLRGPDYRQLLEHMYGSDPHHWSDHSSGYSRLRFIINATTRMRFLKGDKDLEFAHKGAPESEKLLTPWFEIPNPKLQSHETILFGHWAALAGETHNSQFIGLDTGYVWGQRMSAYRIEDARVIRVKAN</sequence>
<evidence type="ECO:0000256" key="3">
    <source>
        <dbReference type="ARBA" id="ARBA00012506"/>
    </source>
</evidence>
<dbReference type="Proteomes" id="UP000256561">
    <property type="component" value="Unassembled WGS sequence"/>
</dbReference>